<evidence type="ECO:0000259" key="2">
    <source>
        <dbReference type="PROSITE" id="PS50942"/>
    </source>
</evidence>
<accession>A0AAD6YXG4</accession>
<feature type="compositionally biased region" description="Basic and acidic residues" evidence="1">
    <location>
        <begin position="168"/>
        <end position="177"/>
    </location>
</feature>
<dbReference type="PANTHER" id="PTHR12276:SF110">
    <property type="entry name" value="EPSIN-1-RELATED"/>
    <property type="match status" value="1"/>
</dbReference>
<dbReference type="GO" id="GO:0006897">
    <property type="term" value="P:endocytosis"/>
    <property type="evidence" value="ECO:0007669"/>
    <property type="project" value="TreeGrafter"/>
</dbReference>
<dbReference type="GO" id="GO:0030276">
    <property type="term" value="F:clathrin binding"/>
    <property type="evidence" value="ECO:0007669"/>
    <property type="project" value="TreeGrafter"/>
</dbReference>
<dbReference type="SUPFAM" id="SSF48464">
    <property type="entry name" value="ENTH/VHS domain"/>
    <property type="match status" value="1"/>
</dbReference>
<gene>
    <name evidence="3" type="ORF">DFH08DRAFT_907231</name>
</gene>
<feature type="region of interest" description="Disordered" evidence="1">
    <location>
        <begin position="241"/>
        <end position="266"/>
    </location>
</feature>
<sequence length="487" mass="55374">MQHFGKGAVRVVKNYTKGYSDTQSKVRDATSNDPWGPSGTQMNEIAQMTYNQGDFVEIMEMLDKRLNDKGKNWRHVFKSLTLLDYLLHQGSENVIIYFKDNLYVIKTLKEFQYVDEDGKDQGGNVRAKAKDITSLLQDEGRLRTERRARASMRERMVKGAGEEGEFDAAARGDENGRRRAGGGGGDDEMRRAIEASKASLRQDQLTAEEKDLIEALKLSEEEEAKRLKLAEESNAKALFDDQHQLPPPVSNNPFPFLDAPPPQQQQQQLQPQYTMIQPQFTSFNPYQQQAEMEAEYMRQQQQQQQQAYLQQQQQEEWMRQQQMLQQQQQQEEWMRQQMAQQQQQQLVPQPTGFGTNNPFAQQQQQQAPPLPSFSPSMQQPPAFNLPGTYDNNSSPQPSYQASSPSPPVQQHQPASGFKVKVNDGNNQHLADLFANVDGGQDTFGNTGIMKYGHTNAGRALVAQQTSSGHNPFGRPQQQQNEQPFFNV</sequence>
<dbReference type="Proteomes" id="UP001218218">
    <property type="component" value="Unassembled WGS sequence"/>
</dbReference>
<feature type="compositionally biased region" description="Low complexity" evidence="1">
    <location>
        <begin position="393"/>
        <end position="415"/>
    </location>
</feature>
<feature type="region of interest" description="Disordered" evidence="1">
    <location>
        <begin position="154"/>
        <end position="188"/>
    </location>
</feature>
<dbReference type="PROSITE" id="PS50942">
    <property type="entry name" value="ENTH"/>
    <property type="match status" value="1"/>
</dbReference>
<dbReference type="FunFam" id="1.25.40.90:FF:000006">
    <property type="entry name" value="Clathrin interactor 1"/>
    <property type="match status" value="1"/>
</dbReference>
<evidence type="ECO:0000313" key="4">
    <source>
        <dbReference type="Proteomes" id="UP001218218"/>
    </source>
</evidence>
<dbReference type="EMBL" id="JARIHO010000142">
    <property type="protein sequence ID" value="KAJ7301139.1"/>
    <property type="molecule type" value="Genomic_DNA"/>
</dbReference>
<dbReference type="GO" id="GO:0005543">
    <property type="term" value="F:phospholipid binding"/>
    <property type="evidence" value="ECO:0007669"/>
    <property type="project" value="TreeGrafter"/>
</dbReference>
<evidence type="ECO:0000256" key="1">
    <source>
        <dbReference type="SAM" id="MobiDB-lite"/>
    </source>
</evidence>
<feature type="compositionally biased region" description="Low complexity" evidence="1">
    <location>
        <begin position="358"/>
        <end position="367"/>
    </location>
</feature>
<organism evidence="3 4">
    <name type="scientific">Mycena albidolilacea</name>
    <dbReference type="NCBI Taxonomy" id="1033008"/>
    <lineage>
        <taxon>Eukaryota</taxon>
        <taxon>Fungi</taxon>
        <taxon>Dikarya</taxon>
        <taxon>Basidiomycota</taxon>
        <taxon>Agaricomycotina</taxon>
        <taxon>Agaricomycetes</taxon>
        <taxon>Agaricomycetidae</taxon>
        <taxon>Agaricales</taxon>
        <taxon>Marasmiineae</taxon>
        <taxon>Mycenaceae</taxon>
        <taxon>Mycena</taxon>
    </lineage>
</organism>
<reference evidence="3" key="1">
    <citation type="submission" date="2023-03" db="EMBL/GenBank/DDBJ databases">
        <title>Massive genome expansion in bonnet fungi (Mycena s.s.) driven by repeated elements and novel gene families across ecological guilds.</title>
        <authorList>
            <consortium name="Lawrence Berkeley National Laboratory"/>
            <person name="Harder C.B."/>
            <person name="Miyauchi S."/>
            <person name="Viragh M."/>
            <person name="Kuo A."/>
            <person name="Thoen E."/>
            <person name="Andreopoulos B."/>
            <person name="Lu D."/>
            <person name="Skrede I."/>
            <person name="Drula E."/>
            <person name="Henrissat B."/>
            <person name="Morin E."/>
            <person name="Kohler A."/>
            <person name="Barry K."/>
            <person name="LaButti K."/>
            <person name="Morin E."/>
            <person name="Salamov A."/>
            <person name="Lipzen A."/>
            <person name="Mereny Z."/>
            <person name="Hegedus B."/>
            <person name="Baldrian P."/>
            <person name="Stursova M."/>
            <person name="Weitz H."/>
            <person name="Taylor A."/>
            <person name="Grigoriev I.V."/>
            <person name="Nagy L.G."/>
            <person name="Martin F."/>
            <person name="Kauserud H."/>
        </authorList>
    </citation>
    <scope>NUCLEOTIDE SEQUENCE</scope>
    <source>
        <strain evidence="3">CBHHK002</strain>
    </source>
</reference>
<comment type="caution">
    <text evidence="3">The sequence shown here is derived from an EMBL/GenBank/DDBJ whole genome shotgun (WGS) entry which is preliminary data.</text>
</comment>
<feature type="compositionally biased region" description="Low complexity" evidence="1">
    <location>
        <begin position="475"/>
        <end position="487"/>
    </location>
</feature>
<dbReference type="PANTHER" id="PTHR12276">
    <property type="entry name" value="EPSIN/ENT-RELATED"/>
    <property type="match status" value="1"/>
</dbReference>
<dbReference type="CDD" id="cd16991">
    <property type="entry name" value="ENTH_Ent1_Ent2"/>
    <property type="match status" value="1"/>
</dbReference>
<dbReference type="InterPro" id="IPR008942">
    <property type="entry name" value="ENTH_VHS"/>
</dbReference>
<dbReference type="Pfam" id="PF01417">
    <property type="entry name" value="ENTH"/>
    <property type="match status" value="1"/>
</dbReference>
<evidence type="ECO:0000313" key="3">
    <source>
        <dbReference type="EMBL" id="KAJ7301139.1"/>
    </source>
</evidence>
<proteinExistence type="predicted"/>
<feature type="compositionally biased region" description="Polar residues" evidence="1">
    <location>
        <begin position="346"/>
        <end position="357"/>
    </location>
</feature>
<name>A0AAD6YXG4_9AGAR</name>
<protein>
    <submittedName>
        <fullName evidence="3">Epsin domain-containing protein</fullName>
    </submittedName>
</protein>
<dbReference type="SMART" id="SM00273">
    <property type="entry name" value="ENTH"/>
    <property type="match status" value="1"/>
</dbReference>
<dbReference type="GO" id="GO:0005768">
    <property type="term" value="C:endosome"/>
    <property type="evidence" value="ECO:0007669"/>
    <property type="project" value="TreeGrafter"/>
</dbReference>
<feature type="domain" description="ENTH" evidence="2">
    <location>
        <begin position="14"/>
        <end position="146"/>
    </location>
</feature>
<dbReference type="Gene3D" id="1.25.40.90">
    <property type="match status" value="1"/>
</dbReference>
<dbReference type="GO" id="GO:0007015">
    <property type="term" value="P:actin filament organization"/>
    <property type="evidence" value="ECO:0007669"/>
    <property type="project" value="TreeGrafter"/>
</dbReference>
<dbReference type="AlphaFoldDB" id="A0AAD6YXG4"/>
<dbReference type="GO" id="GO:0005886">
    <property type="term" value="C:plasma membrane"/>
    <property type="evidence" value="ECO:0007669"/>
    <property type="project" value="TreeGrafter"/>
</dbReference>
<dbReference type="GO" id="GO:0030125">
    <property type="term" value="C:clathrin vesicle coat"/>
    <property type="evidence" value="ECO:0007669"/>
    <property type="project" value="TreeGrafter"/>
</dbReference>
<dbReference type="InterPro" id="IPR013809">
    <property type="entry name" value="ENTH"/>
</dbReference>
<feature type="region of interest" description="Disordered" evidence="1">
    <location>
        <begin position="341"/>
        <end position="421"/>
    </location>
</feature>
<feature type="region of interest" description="Disordered" evidence="1">
    <location>
        <begin position="462"/>
        <end position="487"/>
    </location>
</feature>
<keyword evidence="4" id="KW-1185">Reference proteome</keyword>